<dbReference type="Pfam" id="PF00350">
    <property type="entry name" value="Dynamin_N"/>
    <property type="match status" value="1"/>
</dbReference>
<dbReference type="PROSITE" id="PS51718">
    <property type="entry name" value="G_DYNAMIN_2"/>
    <property type="match status" value="1"/>
</dbReference>
<keyword evidence="2" id="KW-0472">Membrane</keyword>
<evidence type="ECO:0000256" key="2">
    <source>
        <dbReference type="SAM" id="Phobius"/>
    </source>
</evidence>
<dbReference type="ExpressionAtlas" id="A5B0G4">
    <property type="expression patterns" value="baseline and differential"/>
</dbReference>
<gene>
    <name evidence="4" type="ORF">VITISV_018225</name>
</gene>
<comment type="similarity">
    <text evidence="1">Belongs to the TRAFAC class dynamin-like GTPase superfamily. Dynamin/Fzo/YdjA family.</text>
</comment>
<dbReference type="InterPro" id="IPR022812">
    <property type="entry name" value="Dynamin"/>
</dbReference>
<dbReference type="EMBL" id="AM442395">
    <property type="protein sequence ID" value="CAN65121.1"/>
    <property type="molecule type" value="Genomic_DNA"/>
</dbReference>
<reference evidence="4" key="1">
    <citation type="journal article" date="2007" name="PLoS ONE">
        <title>The first genome sequence of an elite grapevine cultivar (Pinot noir Vitis vinifera L.): coping with a highly heterozygous genome.</title>
        <authorList>
            <person name="Velasco R."/>
            <person name="Zharkikh A."/>
            <person name="Troggio M."/>
            <person name="Cartwright D.A."/>
            <person name="Cestaro A."/>
            <person name="Pruss D."/>
            <person name="Pindo M."/>
            <person name="FitzGerald L.M."/>
            <person name="Vezzulli S."/>
            <person name="Reid J."/>
            <person name="Malacarne G."/>
            <person name="Iliev D."/>
            <person name="Coppola G."/>
            <person name="Wardell B."/>
            <person name="Micheletti D."/>
            <person name="Macalma T."/>
            <person name="Facci M."/>
            <person name="Mitchell J.T."/>
            <person name="Perazzolli M."/>
            <person name="Eldredge G."/>
            <person name="Gatto P."/>
            <person name="Oyzerski R."/>
            <person name="Moretto M."/>
            <person name="Gutin N."/>
            <person name="Stefanini M."/>
            <person name="Chen Y."/>
            <person name="Segala C."/>
            <person name="Davenport C."/>
            <person name="Dematte L."/>
            <person name="Mraz A."/>
            <person name="Battilana J."/>
            <person name="Stormo K."/>
            <person name="Costa F."/>
            <person name="Tao Q."/>
            <person name="Si-Ammour A."/>
            <person name="Harkins T."/>
            <person name="Lackey A."/>
            <person name="Perbost C."/>
            <person name="Taillon B."/>
            <person name="Stella A."/>
            <person name="Solovyev V."/>
            <person name="Fawcett J.A."/>
            <person name="Sterck L."/>
            <person name="Vandepoele K."/>
            <person name="Grando S.M."/>
            <person name="Toppo S."/>
            <person name="Moser C."/>
            <person name="Lanchbury J."/>
            <person name="Bogden R."/>
            <person name="Skolnick M."/>
            <person name="Sgaramella V."/>
            <person name="Bhatnagar S.K."/>
            <person name="Fontana P."/>
            <person name="Gutin A."/>
            <person name="Van de Peer Y."/>
            <person name="Salamini F."/>
            <person name="Viola R."/>
        </authorList>
    </citation>
    <scope>NUCLEOTIDE SEQUENCE</scope>
</reference>
<dbReference type="GO" id="GO:0005737">
    <property type="term" value="C:cytoplasm"/>
    <property type="evidence" value="ECO:0007669"/>
    <property type="project" value="UniProtKB-ARBA"/>
</dbReference>
<accession>A5B0G4</accession>
<protein>
    <recommendedName>
        <fullName evidence="3">Dynamin-type G domain-containing protein</fullName>
    </recommendedName>
</protein>
<dbReference type="GO" id="GO:0005525">
    <property type="term" value="F:GTP binding"/>
    <property type="evidence" value="ECO:0007669"/>
    <property type="project" value="UniProtKB-KW"/>
</dbReference>
<dbReference type="PRINTS" id="PR00195">
    <property type="entry name" value="DYNAMIN"/>
</dbReference>
<organism evidence="4">
    <name type="scientific">Vitis vinifera</name>
    <name type="common">Grape</name>
    <dbReference type="NCBI Taxonomy" id="29760"/>
    <lineage>
        <taxon>Eukaryota</taxon>
        <taxon>Viridiplantae</taxon>
        <taxon>Streptophyta</taxon>
        <taxon>Embryophyta</taxon>
        <taxon>Tracheophyta</taxon>
        <taxon>Spermatophyta</taxon>
        <taxon>Magnoliopsida</taxon>
        <taxon>eudicotyledons</taxon>
        <taxon>Gunneridae</taxon>
        <taxon>Pentapetalae</taxon>
        <taxon>rosids</taxon>
        <taxon>Vitales</taxon>
        <taxon>Vitaceae</taxon>
        <taxon>Viteae</taxon>
        <taxon>Vitis</taxon>
    </lineage>
</organism>
<evidence type="ECO:0000259" key="3">
    <source>
        <dbReference type="PROSITE" id="PS51718"/>
    </source>
</evidence>
<keyword evidence="2" id="KW-1133">Transmembrane helix</keyword>
<dbReference type="GO" id="GO:0003924">
    <property type="term" value="F:GTPase activity"/>
    <property type="evidence" value="ECO:0007669"/>
    <property type="project" value="InterPro"/>
</dbReference>
<dbReference type="CDD" id="cd08771">
    <property type="entry name" value="DLP_1"/>
    <property type="match status" value="1"/>
</dbReference>
<feature type="domain" description="Dynamin-type G" evidence="3">
    <location>
        <begin position="136"/>
        <end position="418"/>
    </location>
</feature>
<keyword evidence="1" id="KW-0547">Nucleotide-binding</keyword>
<dbReference type="SUPFAM" id="SSF52540">
    <property type="entry name" value="P-loop containing nucleoside triphosphate hydrolases"/>
    <property type="match status" value="1"/>
</dbReference>
<dbReference type="InterPro" id="IPR027417">
    <property type="entry name" value="P-loop_NTPase"/>
</dbReference>
<keyword evidence="1" id="KW-0342">GTP-binding</keyword>
<evidence type="ECO:0000313" key="4">
    <source>
        <dbReference type="EMBL" id="CAN65121.1"/>
    </source>
</evidence>
<dbReference type="SMART" id="SM00053">
    <property type="entry name" value="DYNc"/>
    <property type="match status" value="1"/>
</dbReference>
<dbReference type="PANTHER" id="PTHR11566:SF230">
    <property type="entry name" value="DYNAMIN GTPASE"/>
    <property type="match status" value="1"/>
</dbReference>
<dbReference type="AlphaFoldDB" id="A5B0G4"/>
<dbReference type="PROSITE" id="PS00410">
    <property type="entry name" value="G_DYNAMIN_1"/>
    <property type="match status" value="1"/>
</dbReference>
<dbReference type="PANTHER" id="PTHR11566">
    <property type="entry name" value="DYNAMIN"/>
    <property type="match status" value="1"/>
</dbReference>
<keyword evidence="2" id="KW-0812">Transmembrane</keyword>
<name>A5B0G4_VITVI</name>
<feature type="transmembrane region" description="Helical" evidence="2">
    <location>
        <begin position="34"/>
        <end position="60"/>
    </location>
</feature>
<proteinExistence type="inferred from homology"/>
<dbReference type="InterPro" id="IPR019762">
    <property type="entry name" value="Dynamin_GTPase_CS"/>
</dbReference>
<dbReference type="Gene3D" id="3.40.50.300">
    <property type="entry name" value="P-loop containing nucleotide triphosphate hydrolases"/>
    <property type="match status" value="1"/>
</dbReference>
<dbReference type="InterPro" id="IPR030381">
    <property type="entry name" value="G_DYNAMIN_dom"/>
</dbReference>
<dbReference type="InterPro" id="IPR045063">
    <property type="entry name" value="Dynamin_N"/>
</dbReference>
<evidence type="ECO:0000256" key="1">
    <source>
        <dbReference type="RuleBase" id="RU003932"/>
    </source>
</evidence>
<dbReference type="FunFam" id="3.40.50.300:FF:000722">
    <property type="entry name" value="Dynamin-2B isoform A"/>
    <property type="match status" value="1"/>
</dbReference>
<sequence length="548" mass="60436">MNWCSSPTRCAKRRRCWLMRMWTKSASSSKRPSTFLNVVALGNVVSGIFVGFGFVMWVWLDLFGSGGFVSGFWIWRYGIEGESLDVLGSVEMVDGHAFIVITLPMIWNHGSLFWRPFLIYLSSYLSKNKMLPLIWKLNILPFCGQIGQGAGKSAVLNSLIGHPVLPTGENGATRAPISIDLNRDASVSSRSIILQIDNKSQQVSASALRHSLQDRLSKSSSGKSRDEIYLKLRTSTAPPLKLIDLPGLDQRIVDDSMVQIEFLKMIWLEISGYVQHNDAILLVITPAAQAPEISSSRALRIAKEYDADSTRTIGVISKIDQAAGEPKILAAVQALLSNQGPRSTSDIPWVALIGQSVSIASAQSGNAGSENSLETAWRAESETLKSILPGAPQNKLGRVALVDALAQQIRNRMKVRLPNLLSGLQGKSQIVQEELVRLGEQMVDSVEGTRAIALQLCREFEDKFLQHLAHGEMGIGGIIRDYCVGFLEPFQNLVRVGHSIEAKALALLEKGVTNYMVERDSITIIAFVFHAGRSSWRYDWWLVVLSDC</sequence>
<dbReference type="InterPro" id="IPR001401">
    <property type="entry name" value="Dynamin_GTPase"/>
</dbReference>